<accession>A0ABN6K549</accession>
<dbReference type="Gene3D" id="1.10.10.10">
    <property type="entry name" value="Winged helix-like DNA-binding domain superfamily/Winged helix DNA-binding domain"/>
    <property type="match status" value="1"/>
</dbReference>
<dbReference type="Pfam" id="PF12840">
    <property type="entry name" value="HTH_20"/>
    <property type="match status" value="1"/>
</dbReference>
<dbReference type="SMART" id="SM00418">
    <property type="entry name" value="HTH_ARSR"/>
    <property type="match status" value="1"/>
</dbReference>
<gene>
    <name evidence="2" type="ORF">MANAM107_16360</name>
</gene>
<organism evidence="2 3">
    <name type="scientific">Actinomyces capricornis</name>
    <dbReference type="NCBI Taxonomy" id="2755559"/>
    <lineage>
        <taxon>Bacteria</taxon>
        <taxon>Bacillati</taxon>
        <taxon>Actinomycetota</taxon>
        <taxon>Actinomycetes</taxon>
        <taxon>Actinomycetales</taxon>
        <taxon>Actinomycetaceae</taxon>
        <taxon>Actinomyces</taxon>
    </lineage>
</organism>
<protein>
    <recommendedName>
        <fullName evidence="1">HTH arsR-type domain-containing protein</fullName>
    </recommendedName>
</protein>
<evidence type="ECO:0000259" key="1">
    <source>
        <dbReference type="SMART" id="SM00418"/>
    </source>
</evidence>
<name>A0ABN6K549_9ACTO</name>
<dbReference type="InterPro" id="IPR011991">
    <property type="entry name" value="ArsR-like_HTH"/>
</dbReference>
<dbReference type="SUPFAM" id="SSF46785">
    <property type="entry name" value="Winged helix' DNA-binding domain"/>
    <property type="match status" value="1"/>
</dbReference>
<proteinExistence type="predicted"/>
<dbReference type="InterPro" id="IPR036390">
    <property type="entry name" value="WH_DNA-bd_sf"/>
</dbReference>
<reference evidence="2 3" key="1">
    <citation type="submission" date="2021-08" db="EMBL/GenBank/DDBJ databases">
        <title>Whole genome sequence of novel Actinomyces species strain MAS-1.</title>
        <authorList>
            <person name="Saito M."/>
            <person name="Kuwahara N."/>
            <person name="Takizawa T."/>
            <person name="Gotouda H."/>
            <person name="Ochiai T."/>
        </authorList>
    </citation>
    <scope>NUCLEOTIDE SEQUENCE [LARGE SCALE GENOMIC DNA]</scope>
    <source>
        <strain evidence="2 3">MAS-1</strain>
    </source>
</reference>
<dbReference type="InterPro" id="IPR036388">
    <property type="entry name" value="WH-like_DNA-bd_sf"/>
</dbReference>
<evidence type="ECO:0000313" key="3">
    <source>
        <dbReference type="Proteomes" id="UP000824496"/>
    </source>
</evidence>
<sequence>MPEVSADTRALRAISHPLRLRIIEELRSSSQPLRPQDLAQALGEPGNVVRYHVSTLHRAGLLVAAEPPAGAAAHERWYTASPQILNGARSDDSDAPTAAAFTDLMRTIHLRHADALRAAELTGLTPTHHADGTVWLLEEDAARLGPRIGELAADLRAASARAAETARITGAPIRRYSYLLDLYPDSANGLPIEATGERTPHPARE</sequence>
<feature type="domain" description="HTH arsR-type" evidence="1">
    <location>
        <begin position="9"/>
        <end position="90"/>
    </location>
</feature>
<dbReference type="CDD" id="cd00090">
    <property type="entry name" value="HTH_ARSR"/>
    <property type="match status" value="1"/>
</dbReference>
<evidence type="ECO:0000313" key="2">
    <source>
        <dbReference type="EMBL" id="BDA64802.1"/>
    </source>
</evidence>
<keyword evidence="3" id="KW-1185">Reference proteome</keyword>
<dbReference type="EMBL" id="AP025017">
    <property type="protein sequence ID" value="BDA64802.1"/>
    <property type="molecule type" value="Genomic_DNA"/>
</dbReference>
<dbReference type="RefSeq" id="WP_223907221.1">
    <property type="nucleotide sequence ID" value="NZ_AP025017.1"/>
</dbReference>
<dbReference type="InterPro" id="IPR001845">
    <property type="entry name" value="HTH_ArsR_DNA-bd_dom"/>
</dbReference>
<dbReference type="Proteomes" id="UP000824496">
    <property type="component" value="Chromosome"/>
</dbReference>